<evidence type="ECO:0000256" key="1">
    <source>
        <dbReference type="SAM" id="MobiDB-lite"/>
    </source>
</evidence>
<name>A0ABQ7KYG7_BRACM</name>
<sequence>DKRPLEVASLRENRKIVETLFPLTTKPETISDWTFVGVLAHMESNKNNRDGDAFREAVGSKKFQDNDKIKSKP</sequence>
<dbReference type="EMBL" id="JADBGQ010000009">
    <property type="protein sequence ID" value="KAG5379403.1"/>
    <property type="molecule type" value="Genomic_DNA"/>
</dbReference>
<reference evidence="2 3" key="1">
    <citation type="submission" date="2021-03" db="EMBL/GenBank/DDBJ databases">
        <authorList>
            <person name="King G.J."/>
            <person name="Bancroft I."/>
            <person name="Baten A."/>
            <person name="Bloomfield J."/>
            <person name="Borpatragohain P."/>
            <person name="He Z."/>
            <person name="Irish N."/>
            <person name="Irwin J."/>
            <person name="Liu K."/>
            <person name="Mauleon R.P."/>
            <person name="Moore J."/>
            <person name="Morris R."/>
            <person name="Ostergaard L."/>
            <person name="Wang B."/>
            <person name="Wells R."/>
        </authorList>
    </citation>
    <scope>NUCLEOTIDE SEQUENCE [LARGE SCALE GENOMIC DNA]</scope>
    <source>
        <strain evidence="2">R-o-18</strain>
        <tissue evidence="2">Leaf</tissue>
    </source>
</reference>
<dbReference type="Proteomes" id="UP000823674">
    <property type="component" value="Chromosome A07"/>
</dbReference>
<accession>A0ABQ7KYG7</accession>
<keyword evidence="3" id="KW-1185">Reference proteome</keyword>
<feature type="non-terminal residue" evidence="2">
    <location>
        <position position="1"/>
    </location>
</feature>
<proteinExistence type="predicted"/>
<evidence type="ECO:0000313" key="3">
    <source>
        <dbReference type="Proteomes" id="UP000823674"/>
    </source>
</evidence>
<organism evidence="2 3">
    <name type="scientific">Brassica rapa subsp. trilocularis</name>
    <dbReference type="NCBI Taxonomy" id="1813537"/>
    <lineage>
        <taxon>Eukaryota</taxon>
        <taxon>Viridiplantae</taxon>
        <taxon>Streptophyta</taxon>
        <taxon>Embryophyta</taxon>
        <taxon>Tracheophyta</taxon>
        <taxon>Spermatophyta</taxon>
        <taxon>Magnoliopsida</taxon>
        <taxon>eudicotyledons</taxon>
        <taxon>Gunneridae</taxon>
        <taxon>Pentapetalae</taxon>
        <taxon>rosids</taxon>
        <taxon>malvids</taxon>
        <taxon>Brassicales</taxon>
        <taxon>Brassicaceae</taxon>
        <taxon>Brassiceae</taxon>
        <taxon>Brassica</taxon>
    </lineage>
</organism>
<evidence type="ECO:0000313" key="2">
    <source>
        <dbReference type="EMBL" id="KAG5379403.1"/>
    </source>
</evidence>
<feature type="region of interest" description="Disordered" evidence="1">
    <location>
        <begin position="45"/>
        <end position="73"/>
    </location>
</feature>
<gene>
    <name evidence="2" type="primary">A07g506150.1_BraROA</name>
    <name evidence="2" type="ORF">IGI04_027245</name>
</gene>
<comment type="caution">
    <text evidence="2">The sequence shown here is derived from an EMBL/GenBank/DDBJ whole genome shotgun (WGS) entry which is preliminary data.</text>
</comment>
<protein>
    <submittedName>
        <fullName evidence="2">Uncharacterized protein</fullName>
    </submittedName>
</protein>